<comment type="caution">
    <text evidence="1">The sequence shown here is derived from an EMBL/GenBank/DDBJ whole genome shotgun (WGS) entry which is preliminary data.</text>
</comment>
<reference evidence="1" key="2">
    <citation type="submission" date="2022-01" db="EMBL/GenBank/DDBJ databases">
        <authorList>
            <person name="Yamashiro T."/>
            <person name="Shiraishi A."/>
            <person name="Satake H."/>
            <person name="Nakayama K."/>
        </authorList>
    </citation>
    <scope>NUCLEOTIDE SEQUENCE</scope>
</reference>
<dbReference type="EMBL" id="BQNB010010855">
    <property type="protein sequence ID" value="GJS82835.1"/>
    <property type="molecule type" value="Genomic_DNA"/>
</dbReference>
<accession>A0ABQ4YZ97</accession>
<sequence>MSGWLLTSSKKGIWVMVHVLENGMQLSSKARRAYGQDCLRNRHLIHEPVSITFNLPVRVLLSGWGTFHNHQLCKQAIENGDEGEGGGSAGSM</sequence>
<keyword evidence="2" id="KW-1185">Reference proteome</keyword>
<reference evidence="1" key="1">
    <citation type="journal article" date="2022" name="Int. J. Mol. Sci.">
        <title>Draft Genome of Tanacetum Coccineum: Genomic Comparison of Closely Related Tanacetum-Family Plants.</title>
        <authorList>
            <person name="Yamashiro T."/>
            <person name="Shiraishi A."/>
            <person name="Nakayama K."/>
            <person name="Satake H."/>
        </authorList>
    </citation>
    <scope>NUCLEOTIDE SEQUENCE</scope>
</reference>
<evidence type="ECO:0000313" key="1">
    <source>
        <dbReference type="EMBL" id="GJS82835.1"/>
    </source>
</evidence>
<proteinExistence type="predicted"/>
<gene>
    <name evidence="1" type="ORF">Tco_0749376</name>
</gene>
<evidence type="ECO:0000313" key="2">
    <source>
        <dbReference type="Proteomes" id="UP001151760"/>
    </source>
</evidence>
<dbReference type="Proteomes" id="UP001151760">
    <property type="component" value="Unassembled WGS sequence"/>
</dbReference>
<protein>
    <submittedName>
        <fullName evidence="1">Uncharacterized protein</fullName>
    </submittedName>
</protein>
<organism evidence="1 2">
    <name type="scientific">Tanacetum coccineum</name>
    <dbReference type="NCBI Taxonomy" id="301880"/>
    <lineage>
        <taxon>Eukaryota</taxon>
        <taxon>Viridiplantae</taxon>
        <taxon>Streptophyta</taxon>
        <taxon>Embryophyta</taxon>
        <taxon>Tracheophyta</taxon>
        <taxon>Spermatophyta</taxon>
        <taxon>Magnoliopsida</taxon>
        <taxon>eudicotyledons</taxon>
        <taxon>Gunneridae</taxon>
        <taxon>Pentapetalae</taxon>
        <taxon>asterids</taxon>
        <taxon>campanulids</taxon>
        <taxon>Asterales</taxon>
        <taxon>Asteraceae</taxon>
        <taxon>Asteroideae</taxon>
        <taxon>Anthemideae</taxon>
        <taxon>Anthemidinae</taxon>
        <taxon>Tanacetum</taxon>
    </lineage>
</organism>
<name>A0ABQ4YZ97_9ASTR</name>